<name>A0ABM9I1J4_9GAMM</name>
<dbReference type="EMBL" id="OX458333">
    <property type="protein sequence ID" value="CAI8829543.1"/>
    <property type="molecule type" value="Genomic_DNA"/>
</dbReference>
<reference evidence="1 2" key="1">
    <citation type="submission" date="2023-03" db="EMBL/GenBank/DDBJ databases">
        <authorList>
            <person name="Pearce D."/>
        </authorList>
    </citation>
    <scope>NUCLEOTIDE SEQUENCE [LARGE SCALE GENOMIC DNA]</scope>
    <source>
        <strain evidence="1">Msz</strain>
    </source>
</reference>
<evidence type="ECO:0000313" key="1">
    <source>
        <dbReference type="EMBL" id="CAI8829543.1"/>
    </source>
</evidence>
<evidence type="ECO:0000313" key="2">
    <source>
        <dbReference type="Proteomes" id="UP001162030"/>
    </source>
</evidence>
<dbReference type="Proteomes" id="UP001162030">
    <property type="component" value="Chromosome"/>
</dbReference>
<organism evidence="1 2">
    <name type="scientific">Methylocaldum szegediense</name>
    <dbReference type="NCBI Taxonomy" id="73780"/>
    <lineage>
        <taxon>Bacteria</taxon>
        <taxon>Pseudomonadati</taxon>
        <taxon>Pseudomonadota</taxon>
        <taxon>Gammaproteobacteria</taxon>
        <taxon>Methylococcales</taxon>
        <taxon>Methylococcaceae</taxon>
        <taxon>Methylocaldum</taxon>
    </lineage>
</organism>
<proteinExistence type="predicted"/>
<protein>
    <submittedName>
        <fullName evidence="1">Uncharacterized protein</fullName>
    </submittedName>
</protein>
<sequence>MTGRCLRSIDTTGTLFSEDVVVSYQTVQVVDLIERYHFDSGCVSYAAYFGNAVGQMD</sequence>
<keyword evidence="2" id="KW-1185">Reference proteome</keyword>
<accession>A0ABM9I1J4</accession>
<gene>
    <name evidence="1" type="ORF">MSZNOR_2117</name>
</gene>